<evidence type="ECO:0000256" key="8">
    <source>
        <dbReference type="ARBA" id="ARBA00047391"/>
    </source>
</evidence>
<evidence type="ECO:0000256" key="6">
    <source>
        <dbReference type="ARBA" id="ARBA00022801"/>
    </source>
</evidence>
<evidence type="ECO:0000313" key="13">
    <source>
        <dbReference type="EMBL" id="MBL3674023.1"/>
    </source>
</evidence>
<evidence type="ECO:0000256" key="5">
    <source>
        <dbReference type="ARBA" id="ARBA00022723"/>
    </source>
</evidence>
<dbReference type="PRINTS" id="PR00116">
    <property type="entry name" value="ARGINASE"/>
</dbReference>
<dbReference type="InterPro" id="IPR006035">
    <property type="entry name" value="Ureohydrolase"/>
</dbReference>
<keyword evidence="6 11" id="KW-0378">Hydrolase</keyword>
<dbReference type="EC" id="3.5.3.1" evidence="2 9"/>
<accession>A0ABS1S5N1</accession>
<evidence type="ECO:0000256" key="12">
    <source>
        <dbReference type="RuleBase" id="RU361159"/>
    </source>
</evidence>
<dbReference type="InterPro" id="IPR020855">
    <property type="entry name" value="Ureohydrolase_Mn_BS"/>
</dbReference>
<dbReference type="InterPro" id="IPR014033">
    <property type="entry name" value="Arginase"/>
</dbReference>
<dbReference type="CDD" id="cd09989">
    <property type="entry name" value="Arginase"/>
    <property type="match status" value="1"/>
</dbReference>
<comment type="cofactor">
    <cofactor evidence="12">
        <name>Mn(2+)</name>
        <dbReference type="ChEBI" id="CHEBI:29035"/>
    </cofactor>
    <text evidence="12">Binds 2 manganese ions per subunit.</text>
</comment>
<reference evidence="13 14" key="1">
    <citation type="submission" date="2021-01" db="EMBL/GenBank/DDBJ databases">
        <title>011410 draft genome.</title>
        <authorList>
            <person name="Lang L."/>
        </authorList>
    </citation>
    <scope>NUCLEOTIDE SEQUENCE [LARGE SCALE GENOMIC DNA]</scope>
    <source>
        <strain evidence="13 14">KCTC 42845</strain>
    </source>
</reference>
<keyword evidence="4 12" id="KW-0056">Arginine metabolism</keyword>
<comment type="caution">
    <text evidence="13">The sequence shown here is derived from an EMBL/GenBank/DDBJ whole genome shotgun (WGS) entry which is preliminary data.</text>
</comment>
<keyword evidence="14" id="KW-1185">Reference proteome</keyword>
<dbReference type="GO" id="GO:0004053">
    <property type="term" value="F:arginase activity"/>
    <property type="evidence" value="ECO:0007669"/>
    <property type="project" value="UniProtKB-EC"/>
</dbReference>
<evidence type="ECO:0000256" key="10">
    <source>
        <dbReference type="PROSITE-ProRule" id="PRU00742"/>
    </source>
</evidence>
<keyword evidence="7 12" id="KW-0464">Manganese</keyword>
<gene>
    <name evidence="13" type="primary">rocF</name>
    <name evidence="13" type="ORF">JL111_11050</name>
</gene>
<sequence length="309" mass="32594">MTRTILIGAPVDSGQRQPGCLMGPAAYRVAGLRPLLEGLGLAVADRGDLALPQVLPRRHCANGAVDQLPATVAWTGLIRDAVRDALRQGGIPIVLGGDHSLALGSVAGAAEDAAAQGRPLFLLWMDAHSDFHTPLSTTTGNLHGTPVAYAAGRPGFDAFGPFPTPIPAERICLFGIRSVDPAEHRALQDCAIGVNDMRVLDEQGITAPLGAFLDRVRAAQGKLHVSLDVDFLDPSIAPAVGTTVPGGATFREAHLACELIHETGLMTSLDLVELNPFLDDRGRTAKLMVDLVGSLMGRKVFDRPTRSFT</sequence>
<dbReference type="Pfam" id="PF00491">
    <property type="entry name" value="Arginase"/>
    <property type="match status" value="1"/>
</dbReference>
<name>A0ABS1S5N1_9RHOB</name>
<comment type="pathway">
    <text evidence="1">Nitrogen metabolism; urea cycle; L-ornithine and urea from L-arginine: step 1/1.</text>
</comment>
<dbReference type="RefSeq" id="WP_191310387.1">
    <property type="nucleotide sequence ID" value="NZ_BNCL01000008.1"/>
</dbReference>
<evidence type="ECO:0000256" key="3">
    <source>
        <dbReference type="ARBA" id="ARBA00018123"/>
    </source>
</evidence>
<dbReference type="PROSITE" id="PS51409">
    <property type="entry name" value="ARGINASE_2"/>
    <property type="match status" value="1"/>
</dbReference>
<keyword evidence="5 12" id="KW-0479">Metal-binding</keyword>
<evidence type="ECO:0000313" key="14">
    <source>
        <dbReference type="Proteomes" id="UP000644749"/>
    </source>
</evidence>
<protein>
    <recommendedName>
        <fullName evidence="3 9">Arginase</fullName>
        <ecNumber evidence="2 9">3.5.3.1</ecNumber>
    </recommendedName>
</protein>
<dbReference type="NCBIfam" id="TIGR01229">
    <property type="entry name" value="rocF_arginase"/>
    <property type="match status" value="1"/>
</dbReference>
<dbReference type="Proteomes" id="UP000644749">
    <property type="component" value="Unassembled WGS sequence"/>
</dbReference>
<evidence type="ECO:0000256" key="4">
    <source>
        <dbReference type="ARBA" id="ARBA00022503"/>
    </source>
</evidence>
<dbReference type="InterPro" id="IPR023696">
    <property type="entry name" value="Ureohydrolase_dom_sf"/>
</dbReference>
<dbReference type="PANTHER" id="PTHR43782:SF3">
    <property type="entry name" value="ARGINASE"/>
    <property type="match status" value="1"/>
</dbReference>
<comment type="similarity">
    <text evidence="10 11">Belongs to the arginase family.</text>
</comment>
<dbReference type="PROSITE" id="PS01053">
    <property type="entry name" value="ARGINASE_1"/>
    <property type="match status" value="1"/>
</dbReference>
<evidence type="ECO:0000256" key="1">
    <source>
        <dbReference type="ARBA" id="ARBA00005098"/>
    </source>
</evidence>
<evidence type="ECO:0000256" key="11">
    <source>
        <dbReference type="RuleBase" id="RU003684"/>
    </source>
</evidence>
<evidence type="ECO:0000256" key="7">
    <source>
        <dbReference type="ARBA" id="ARBA00023211"/>
    </source>
</evidence>
<comment type="catalytic activity">
    <reaction evidence="8 12">
        <text>L-arginine + H2O = urea + L-ornithine</text>
        <dbReference type="Rhea" id="RHEA:20569"/>
        <dbReference type="ChEBI" id="CHEBI:15377"/>
        <dbReference type="ChEBI" id="CHEBI:16199"/>
        <dbReference type="ChEBI" id="CHEBI:32682"/>
        <dbReference type="ChEBI" id="CHEBI:46911"/>
        <dbReference type="EC" id="3.5.3.1"/>
    </reaction>
</comment>
<dbReference type="PIRSF" id="PIRSF036979">
    <property type="entry name" value="Arginase"/>
    <property type="match status" value="1"/>
</dbReference>
<evidence type="ECO:0000256" key="9">
    <source>
        <dbReference type="NCBIfam" id="TIGR01229"/>
    </source>
</evidence>
<dbReference type="EMBL" id="JAESHT010000008">
    <property type="protein sequence ID" value="MBL3674023.1"/>
    <property type="molecule type" value="Genomic_DNA"/>
</dbReference>
<organism evidence="13 14">
    <name type="scientific">Paracoccus aerius</name>
    <dbReference type="NCBI Taxonomy" id="1915382"/>
    <lineage>
        <taxon>Bacteria</taxon>
        <taxon>Pseudomonadati</taxon>
        <taxon>Pseudomonadota</taxon>
        <taxon>Alphaproteobacteria</taxon>
        <taxon>Rhodobacterales</taxon>
        <taxon>Paracoccaceae</taxon>
        <taxon>Paracoccus</taxon>
    </lineage>
</organism>
<evidence type="ECO:0000256" key="2">
    <source>
        <dbReference type="ARBA" id="ARBA00012168"/>
    </source>
</evidence>
<dbReference type="SUPFAM" id="SSF52768">
    <property type="entry name" value="Arginase/deacetylase"/>
    <property type="match status" value="1"/>
</dbReference>
<proteinExistence type="inferred from homology"/>
<dbReference type="PANTHER" id="PTHR43782">
    <property type="entry name" value="ARGINASE"/>
    <property type="match status" value="1"/>
</dbReference>
<dbReference type="Gene3D" id="3.40.800.10">
    <property type="entry name" value="Ureohydrolase domain"/>
    <property type="match status" value="1"/>
</dbReference>